<evidence type="ECO:0000313" key="3">
    <source>
        <dbReference type="Proteomes" id="UP000055060"/>
    </source>
</evidence>
<reference evidence="2" key="1">
    <citation type="submission" date="2015-07" db="EMBL/GenBank/DDBJ databases">
        <title>Draft Genome Sequences of Anaerolinea thermolimosa IMO-1, Bellilinea caldifistulae GOMI-1, Leptolinea tardivitalis YMTK-2, Levilinea saccharolytica KIBI-1,Longilinea arvoryzae KOME-1, Previously Described as Members of the Anaerolineaceae (Chloroflexi).</title>
        <authorList>
            <person name="Sekiguchi Y."/>
            <person name="Ohashi A."/>
            <person name="Matsuura N."/>
            <person name="Tourlousse M.D."/>
        </authorList>
    </citation>
    <scope>NUCLEOTIDE SEQUENCE [LARGE SCALE GENOMIC DNA]</scope>
    <source>
        <strain evidence="2">KOME-1</strain>
    </source>
</reference>
<keyword evidence="1" id="KW-0472">Membrane</keyword>
<accession>A0A0S7B6S3</accession>
<sequence length="173" mass="20257">MNIEFEGQYKEEQYIRAIKMVITPSRKSTILRIAAFIVAAVVVFLVYNHGMQDGQFDEIDSNRFRLALFFGGLLTVYLITPYIGITATAKRLWKKPSVQKVKSGSISDEGITYNDRLKPWDSFRRKYLSDDMVLLITGDQGMSLLPRQFFKEESEWRRFREMVDQYAVKAKRY</sequence>
<organism evidence="2">
    <name type="scientific">Longilinea arvoryzae</name>
    <dbReference type="NCBI Taxonomy" id="360412"/>
    <lineage>
        <taxon>Bacteria</taxon>
        <taxon>Bacillati</taxon>
        <taxon>Chloroflexota</taxon>
        <taxon>Anaerolineae</taxon>
        <taxon>Anaerolineales</taxon>
        <taxon>Anaerolineaceae</taxon>
        <taxon>Longilinea</taxon>
    </lineage>
</organism>
<proteinExistence type="predicted"/>
<name>A0A0S7B6S3_9CHLR</name>
<dbReference type="Proteomes" id="UP000055060">
    <property type="component" value="Unassembled WGS sequence"/>
</dbReference>
<feature type="transmembrane region" description="Helical" evidence="1">
    <location>
        <begin position="29"/>
        <end position="47"/>
    </location>
</feature>
<dbReference type="RefSeq" id="WP_075072318.1">
    <property type="nucleotide sequence ID" value="NZ_DF967972.1"/>
</dbReference>
<feature type="transmembrane region" description="Helical" evidence="1">
    <location>
        <begin position="67"/>
        <end position="85"/>
    </location>
</feature>
<gene>
    <name evidence="2" type="ORF">LARV_00680</name>
</gene>
<keyword evidence="1" id="KW-1133">Transmembrane helix</keyword>
<evidence type="ECO:0000313" key="2">
    <source>
        <dbReference type="EMBL" id="GAP12940.1"/>
    </source>
</evidence>
<dbReference type="AlphaFoldDB" id="A0A0S7B6S3"/>
<protein>
    <recommendedName>
        <fullName evidence="4">YcxB-like protein</fullName>
    </recommendedName>
</protein>
<evidence type="ECO:0008006" key="4">
    <source>
        <dbReference type="Google" id="ProtNLM"/>
    </source>
</evidence>
<keyword evidence="1" id="KW-0812">Transmembrane</keyword>
<keyword evidence="3" id="KW-1185">Reference proteome</keyword>
<evidence type="ECO:0000256" key="1">
    <source>
        <dbReference type="SAM" id="Phobius"/>
    </source>
</evidence>
<dbReference type="EMBL" id="DF967972">
    <property type="protein sequence ID" value="GAP12940.1"/>
    <property type="molecule type" value="Genomic_DNA"/>
</dbReference>